<dbReference type="InterPro" id="IPR036909">
    <property type="entry name" value="Cyt_c-like_dom_sf"/>
</dbReference>
<keyword evidence="1 4" id="KW-0349">Heme</keyword>
<evidence type="ECO:0000313" key="6">
    <source>
        <dbReference type="EMBL" id="SIR03305.1"/>
    </source>
</evidence>
<evidence type="ECO:0000256" key="4">
    <source>
        <dbReference type="PROSITE-ProRule" id="PRU00433"/>
    </source>
</evidence>
<evidence type="ECO:0000256" key="3">
    <source>
        <dbReference type="ARBA" id="ARBA00023004"/>
    </source>
</evidence>
<keyword evidence="3 4" id="KW-0408">Iron</keyword>
<evidence type="ECO:0000313" key="7">
    <source>
        <dbReference type="Proteomes" id="UP000186819"/>
    </source>
</evidence>
<dbReference type="SUPFAM" id="SSF46626">
    <property type="entry name" value="Cytochrome c"/>
    <property type="match status" value="1"/>
</dbReference>
<gene>
    <name evidence="6" type="ORF">SAMN05421829_10935</name>
</gene>
<keyword evidence="2 4" id="KW-0479">Metal-binding</keyword>
<dbReference type="InterPro" id="IPR009056">
    <property type="entry name" value="Cyt_c-like_dom"/>
</dbReference>
<dbReference type="AlphaFoldDB" id="A0A1N6XLQ6"/>
<evidence type="ECO:0000259" key="5">
    <source>
        <dbReference type="PROSITE" id="PS51007"/>
    </source>
</evidence>
<dbReference type="GO" id="GO:0009055">
    <property type="term" value="F:electron transfer activity"/>
    <property type="evidence" value="ECO:0007669"/>
    <property type="project" value="InterPro"/>
</dbReference>
<dbReference type="GO" id="GO:0046872">
    <property type="term" value="F:metal ion binding"/>
    <property type="evidence" value="ECO:0007669"/>
    <property type="project" value="UniProtKB-KW"/>
</dbReference>
<keyword evidence="7" id="KW-1185">Reference proteome</keyword>
<sequence length="251" mass="27407">MKRHPSGLAVGIMRGLAATVVLVVPMTTSADSEQARSQVWDIARGGQLYDNWGKVLGKELPAETHPAYPASGKQKGEATWRCKECHGWDYKGADGAYGKGSHYTGIKGLRAMVGADPKAILKIISDDNHRYTEAMIGRGEMEKLALFVSLGQIDMDQHIDRATRKSRGEPGRGAPTYQTICAVCHGFDGKTLNFKTPETPEYVGTIARENPWEFMHKARFGQPGIPMISLITLPDTTLADLLAVAQTLPEK</sequence>
<protein>
    <submittedName>
        <fullName evidence="6">Thiosulfate dehydrogenase</fullName>
    </submittedName>
</protein>
<dbReference type="GO" id="GO:0020037">
    <property type="term" value="F:heme binding"/>
    <property type="evidence" value="ECO:0007669"/>
    <property type="project" value="InterPro"/>
</dbReference>
<evidence type="ECO:0000256" key="2">
    <source>
        <dbReference type="ARBA" id="ARBA00022723"/>
    </source>
</evidence>
<proteinExistence type="predicted"/>
<dbReference type="STRING" id="34027.SAMN05421829_10935"/>
<feature type="domain" description="Cytochrome c" evidence="5">
    <location>
        <begin position="168"/>
        <end position="249"/>
    </location>
</feature>
<evidence type="ECO:0000256" key="1">
    <source>
        <dbReference type="ARBA" id="ARBA00022617"/>
    </source>
</evidence>
<dbReference type="RefSeq" id="WP_139335943.1">
    <property type="nucleotide sequence ID" value="NZ_FTMD01000009.1"/>
</dbReference>
<dbReference type="PROSITE" id="PS51007">
    <property type="entry name" value="CYTC"/>
    <property type="match status" value="1"/>
</dbReference>
<reference evidence="7" key="1">
    <citation type="submission" date="2017-01" db="EMBL/GenBank/DDBJ databases">
        <authorList>
            <person name="Varghese N."/>
            <person name="Submissions S."/>
        </authorList>
    </citation>
    <scope>NUCLEOTIDE SEQUENCE [LARGE SCALE GENOMIC DNA]</scope>
    <source>
        <strain evidence="7">ATCC 51758</strain>
    </source>
</reference>
<dbReference type="OrthoDB" id="9811281at2"/>
<dbReference type="EMBL" id="FTMD01000009">
    <property type="protein sequence ID" value="SIR03305.1"/>
    <property type="molecule type" value="Genomic_DNA"/>
</dbReference>
<organism evidence="6 7">
    <name type="scientific">Aromatoleum tolulyticum</name>
    <dbReference type="NCBI Taxonomy" id="34027"/>
    <lineage>
        <taxon>Bacteria</taxon>
        <taxon>Pseudomonadati</taxon>
        <taxon>Pseudomonadota</taxon>
        <taxon>Betaproteobacteria</taxon>
        <taxon>Rhodocyclales</taxon>
        <taxon>Rhodocyclaceae</taxon>
        <taxon>Aromatoleum</taxon>
    </lineage>
</organism>
<accession>A0A1N6XLQ6</accession>
<name>A0A1N6XLQ6_9RHOO</name>
<dbReference type="Proteomes" id="UP000186819">
    <property type="component" value="Unassembled WGS sequence"/>
</dbReference>